<keyword evidence="7 10" id="KW-1133">Transmembrane helix</keyword>
<evidence type="ECO:0000256" key="7">
    <source>
        <dbReference type="ARBA" id="ARBA00022989"/>
    </source>
</evidence>
<evidence type="ECO:0000313" key="11">
    <source>
        <dbReference type="EMBL" id="SEW19250.1"/>
    </source>
</evidence>
<evidence type="ECO:0000256" key="6">
    <source>
        <dbReference type="ARBA" id="ARBA00022927"/>
    </source>
</evidence>
<feature type="transmembrane region" description="Helical" evidence="10">
    <location>
        <begin position="60"/>
        <end position="80"/>
    </location>
</feature>
<evidence type="ECO:0000256" key="4">
    <source>
        <dbReference type="ARBA" id="ARBA00022475"/>
    </source>
</evidence>
<dbReference type="GO" id="GO:0065002">
    <property type="term" value="P:intracellular protein transmembrane transport"/>
    <property type="evidence" value="ECO:0007669"/>
    <property type="project" value="TreeGrafter"/>
</dbReference>
<keyword evidence="9 10" id="KW-0472">Membrane</keyword>
<dbReference type="PANTHER" id="PTHR34182:SF1">
    <property type="entry name" value="PROTEIN-EXPORT MEMBRANE PROTEIN SECG"/>
    <property type="match status" value="1"/>
</dbReference>
<dbReference type="Pfam" id="PF03840">
    <property type="entry name" value="SecG"/>
    <property type="match status" value="1"/>
</dbReference>
<proteinExistence type="inferred from homology"/>
<evidence type="ECO:0000256" key="10">
    <source>
        <dbReference type="RuleBase" id="RU365087"/>
    </source>
</evidence>
<dbReference type="PRINTS" id="PR01651">
    <property type="entry name" value="SECGEXPORT"/>
</dbReference>
<dbReference type="InterPro" id="IPR004692">
    <property type="entry name" value="SecG"/>
</dbReference>
<organism evidence="11 12">
    <name type="scientific">[Clostridium] fimetarium</name>
    <dbReference type="NCBI Taxonomy" id="99656"/>
    <lineage>
        <taxon>Bacteria</taxon>
        <taxon>Bacillati</taxon>
        <taxon>Bacillota</taxon>
        <taxon>Clostridia</taxon>
        <taxon>Lachnospirales</taxon>
        <taxon>Lachnospiraceae</taxon>
    </lineage>
</organism>
<dbReference type="GO" id="GO:0009306">
    <property type="term" value="P:protein secretion"/>
    <property type="evidence" value="ECO:0007669"/>
    <property type="project" value="UniProtKB-UniRule"/>
</dbReference>
<comment type="subcellular location">
    <subcellularLocation>
        <location evidence="1 10">Cell membrane</location>
        <topology evidence="1 10">Multi-pass membrane protein</topology>
    </subcellularLocation>
</comment>
<gene>
    <name evidence="11" type="ORF">SAMN05421659_106108</name>
</gene>
<sequence length="82" mass="8767">MSVADIVRLIIIGIFILICIALTVIVLMQEGKSAGLSGAINGVADTYWGKNKGRSIEGKLVKFTKFLAIGFIVLAAVLNIKF</sequence>
<evidence type="ECO:0000256" key="5">
    <source>
        <dbReference type="ARBA" id="ARBA00022692"/>
    </source>
</evidence>
<dbReference type="AlphaFoldDB" id="A0A1I0PXQ5"/>
<dbReference type="PANTHER" id="PTHR34182">
    <property type="entry name" value="PROTEIN-EXPORT MEMBRANE PROTEIN SECG"/>
    <property type="match status" value="1"/>
</dbReference>
<dbReference type="NCBIfam" id="TIGR00810">
    <property type="entry name" value="secG"/>
    <property type="match status" value="1"/>
</dbReference>
<evidence type="ECO:0000256" key="1">
    <source>
        <dbReference type="ARBA" id="ARBA00004651"/>
    </source>
</evidence>
<evidence type="ECO:0000256" key="3">
    <source>
        <dbReference type="ARBA" id="ARBA00022448"/>
    </source>
</evidence>
<comment type="function">
    <text evidence="10">Involved in protein export. Participates in an early event of protein translocation.</text>
</comment>
<dbReference type="STRING" id="99656.SAMN05421659_106108"/>
<dbReference type="GO" id="GO:0015450">
    <property type="term" value="F:protein-transporting ATPase activity"/>
    <property type="evidence" value="ECO:0007669"/>
    <property type="project" value="UniProtKB-UniRule"/>
</dbReference>
<dbReference type="RefSeq" id="WP_242941000.1">
    <property type="nucleotide sequence ID" value="NZ_FOJI01000006.1"/>
</dbReference>
<dbReference type="GO" id="GO:0005886">
    <property type="term" value="C:plasma membrane"/>
    <property type="evidence" value="ECO:0007669"/>
    <property type="project" value="UniProtKB-SubCell"/>
</dbReference>
<protein>
    <recommendedName>
        <fullName evidence="10">Protein-export membrane protein SecG</fullName>
    </recommendedName>
</protein>
<comment type="similarity">
    <text evidence="2 10">Belongs to the SecG family.</text>
</comment>
<dbReference type="GO" id="GO:0043952">
    <property type="term" value="P:protein transport by the Sec complex"/>
    <property type="evidence" value="ECO:0007669"/>
    <property type="project" value="TreeGrafter"/>
</dbReference>
<keyword evidence="8 10" id="KW-0811">Translocation</keyword>
<dbReference type="EMBL" id="FOJI01000006">
    <property type="protein sequence ID" value="SEW19250.1"/>
    <property type="molecule type" value="Genomic_DNA"/>
</dbReference>
<keyword evidence="6 10" id="KW-0653">Protein transport</keyword>
<dbReference type="Proteomes" id="UP000199701">
    <property type="component" value="Unassembled WGS sequence"/>
</dbReference>
<evidence type="ECO:0000256" key="2">
    <source>
        <dbReference type="ARBA" id="ARBA00008445"/>
    </source>
</evidence>
<feature type="transmembrane region" description="Helical" evidence="10">
    <location>
        <begin position="6"/>
        <end position="27"/>
    </location>
</feature>
<keyword evidence="4 10" id="KW-1003">Cell membrane</keyword>
<evidence type="ECO:0000256" key="9">
    <source>
        <dbReference type="ARBA" id="ARBA00023136"/>
    </source>
</evidence>
<accession>A0A1I0PXQ5</accession>
<keyword evidence="12" id="KW-1185">Reference proteome</keyword>
<evidence type="ECO:0000313" key="12">
    <source>
        <dbReference type="Proteomes" id="UP000199701"/>
    </source>
</evidence>
<reference evidence="11 12" key="1">
    <citation type="submission" date="2016-10" db="EMBL/GenBank/DDBJ databases">
        <authorList>
            <person name="de Groot N.N."/>
        </authorList>
    </citation>
    <scope>NUCLEOTIDE SEQUENCE [LARGE SCALE GENOMIC DNA]</scope>
    <source>
        <strain evidence="11 12">DSM 9179</strain>
    </source>
</reference>
<keyword evidence="5 10" id="KW-0812">Transmembrane</keyword>
<evidence type="ECO:0000256" key="8">
    <source>
        <dbReference type="ARBA" id="ARBA00023010"/>
    </source>
</evidence>
<name>A0A1I0PXQ5_9FIRM</name>
<keyword evidence="3 10" id="KW-0813">Transport</keyword>